<dbReference type="Pfam" id="PF13560">
    <property type="entry name" value="HTH_31"/>
    <property type="match status" value="1"/>
</dbReference>
<evidence type="ECO:0000259" key="2">
    <source>
        <dbReference type="PROSITE" id="PS50943"/>
    </source>
</evidence>
<dbReference type="InterPro" id="IPR001387">
    <property type="entry name" value="Cro/C1-type_HTH"/>
</dbReference>
<dbReference type="InterPro" id="IPR050807">
    <property type="entry name" value="TransReg_Diox_bact_type"/>
</dbReference>
<dbReference type="GO" id="GO:0005829">
    <property type="term" value="C:cytosol"/>
    <property type="evidence" value="ECO:0007669"/>
    <property type="project" value="TreeGrafter"/>
</dbReference>
<keyword evidence="1" id="KW-0238">DNA-binding</keyword>
<accession>A0A2T2WPP1</accession>
<dbReference type="Gene3D" id="1.10.260.40">
    <property type="entry name" value="lambda repressor-like DNA-binding domains"/>
    <property type="match status" value="2"/>
</dbReference>
<comment type="caution">
    <text evidence="3">The sequence shown here is derived from an EMBL/GenBank/DDBJ whole genome shotgun (WGS) entry which is preliminary data.</text>
</comment>
<evidence type="ECO:0000256" key="1">
    <source>
        <dbReference type="ARBA" id="ARBA00023125"/>
    </source>
</evidence>
<dbReference type="EMBL" id="PXYT01000086">
    <property type="protein sequence ID" value="PSR24210.1"/>
    <property type="molecule type" value="Genomic_DNA"/>
</dbReference>
<dbReference type="PROSITE" id="PS50943">
    <property type="entry name" value="HTH_CROC1"/>
    <property type="match status" value="1"/>
</dbReference>
<dbReference type="GO" id="GO:0003677">
    <property type="term" value="F:DNA binding"/>
    <property type="evidence" value="ECO:0007669"/>
    <property type="project" value="UniProtKB-KW"/>
</dbReference>
<name>A0A2T2WPP1_9FIRM</name>
<sequence>MTQRWTLTLGQTLRWTRMVRGLTMDFIAEKSGRHQSSLSVIERDKTKPSAAFLRNIAPFYGCPWWSDAHNVSWLTAITSNSVSESDAPDLKTPRGYLDLGVRSMYIVADALAEDPTIAPLYQQCVELFALPGFTAPNTSDTAPVWAWVVETLALNEESFPPDQSVVERARSLLIWTVEHFEAHVLEMRQLHTARALRAWRETRHWSPDELARKASAQLGLAGEPPIVGRDIEQIEAAAVEVNILRWIAIAHALEVPLSQIMPTVASIPAGDIEETILQLLHQHGLSPRAIDVVKDLIQLLKSYGDDGSAS</sequence>
<evidence type="ECO:0000313" key="4">
    <source>
        <dbReference type="Proteomes" id="UP000242699"/>
    </source>
</evidence>
<protein>
    <recommendedName>
        <fullName evidence="2">HTH cro/C1-type domain-containing protein</fullName>
    </recommendedName>
</protein>
<proteinExistence type="predicted"/>
<feature type="domain" description="HTH cro/C1-type" evidence="2">
    <location>
        <begin position="17"/>
        <end position="65"/>
    </location>
</feature>
<dbReference type="PANTHER" id="PTHR46797:SF1">
    <property type="entry name" value="METHYLPHOSPHONATE SYNTHASE"/>
    <property type="match status" value="1"/>
</dbReference>
<dbReference type="SUPFAM" id="SSF47413">
    <property type="entry name" value="lambda repressor-like DNA-binding domains"/>
    <property type="match status" value="1"/>
</dbReference>
<dbReference type="InterPro" id="IPR010982">
    <property type="entry name" value="Lambda_DNA-bd_dom_sf"/>
</dbReference>
<dbReference type="Proteomes" id="UP000242699">
    <property type="component" value="Unassembled WGS sequence"/>
</dbReference>
<dbReference type="AlphaFoldDB" id="A0A2T2WPP1"/>
<dbReference type="PANTHER" id="PTHR46797">
    <property type="entry name" value="HTH-TYPE TRANSCRIPTIONAL REGULATOR"/>
    <property type="match status" value="1"/>
</dbReference>
<gene>
    <name evidence="3" type="ORF">C7B43_19585</name>
</gene>
<dbReference type="GO" id="GO:0003700">
    <property type="term" value="F:DNA-binding transcription factor activity"/>
    <property type="evidence" value="ECO:0007669"/>
    <property type="project" value="TreeGrafter"/>
</dbReference>
<reference evidence="3 4" key="1">
    <citation type="journal article" date="2014" name="BMC Genomics">
        <title>Comparison of environmental and isolate Sulfobacillus genomes reveals diverse carbon, sulfur, nitrogen, and hydrogen metabolisms.</title>
        <authorList>
            <person name="Justice N.B."/>
            <person name="Norman A."/>
            <person name="Brown C.T."/>
            <person name="Singh A."/>
            <person name="Thomas B.C."/>
            <person name="Banfield J.F."/>
        </authorList>
    </citation>
    <scope>NUCLEOTIDE SEQUENCE [LARGE SCALE GENOMIC DNA]</scope>
    <source>
        <strain evidence="3">AMDSBA1</strain>
    </source>
</reference>
<organism evidence="3 4">
    <name type="scientific">Sulfobacillus benefaciens</name>
    <dbReference type="NCBI Taxonomy" id="453960"/>
    <lineage>
        <taxon>Bacteria</taxon>
        <taxon>Bacillati</taxon>
        <taxon>Bacillota</taxon>
        <taxon>Clostridia</taxon>
        <taxon>Eubacteriales</taxon>
        <taxon>Clostridiales Family XVII. Incertae Sedis</taxon>
        <taxon>Sulfobacillus</taxon>
    </lineage>
</organism>
<dbReference type="CDD" id="cd00093">
    <property type="entry name" value="HTH_XRE"/>
    <property type="match status" value="2"/>
</dbReference>
<dbReference type="SMART" id="SM00530">
    <property type="entry name" value="HTH_XRE"/>
    <property type="match status" value="2"/>
</dbReference>
<evidence type="ECO:0000313" key="3">
    <source>
        <dbReference type="EMBL" id="PSR24210.1"/>
    </source>
</evidence>